<comment type="caution">
    <text evidence="1">The sequence shown here is derived from an EMBL/GenBank/DDBJ whole genome shotgun (WGS) entry which is preliminary data.</text>
</comment>
<dbReference type="EMBL" id="JAHQIW010002824">
    <property type="protein sequence ID" value="KAJ1356468.1"/>
    <property type="molecule type" value="Genomic_DNA"/>
</dbReference>
<protein>
    <submittedName>
        <fullName evidence="1">Uncharacterized protein</fullName>
    </submittedName>
</protein>
<keyword evidence="2" id="KW-1185">Reference proteome</keyword>
<evidence type="ECO:0000313" key="1">
    <source>
        <dbReference type="EMBL" id="KAJ1356468.1"/>
    </source>
</evidence>
<gene>
    <name evidence="1" type="ORF">KIN20_014195</name>
</gene>
<evidence type="ECO:0000313" key="2">
    <source>
        <dbReference type="Proteomes" id="UP001196413"/>
    </source>
</evidence>
<name>A0AAD5MGR6_PARTN</name>
<reference evidence="1" key="1">
    <citation type="submission" date="2021-06" db="EMBL/GenBank/DDBJ databases">
        <title>Parelaphostrongylus tenuis whole genome reference sequence.</title>
        <authorList>
            <person name="Garwood T.J."/>
            <person name="Larsen P.A."/>
            <person name="Fountain-Jones N.M."/>
            <person name="Garbe J.R."/>
            <person name="Macchietto M.G."/>
            <person name="Kania S.A."/>
            <person name="Gerhold R.W."/>
            <person name="Richards J.E."/>
            <person name="Wolf T.M."/>
        </authorList>
    </citation>
    <scope>NUCLEOTIDE SEQUENCE</scope>
    <source>
        <strain evidence="1">MNPRO001-30</strain>
        <tissue evidence="1">Meninges</tissue>
    </source>
</reference>
<sequence length="139" mass="15042">MLAQLARESFQNFAVSPATESSSGRRAIRAEEVEPLETRPWVHGTLIITTVLGCGVMPAGQAKVVIILIGGFEFQTVKEDTDLKNMLTTVFGVLEQQGRSAFLPDAIILSILDQLRVQINYDALECKAVIVIAGDPKSG</sequence>
<organism evidence="1 2">
    <name type="scientific">Parelaphostrongylus tenuis</name>
    <name type="common">Meningeal worm</name>
    <dbReference type="NCBI Taxonomy" id="148309"/>
    <lineage>
        <taxon>Eukaryota</taxon>
        <taxon>Metazoa</taxon>
        <taxon>Ecdysozoa</taxon>
        <taxon>Nematoda</taxon>
        <taxon>Chromadorea</taxon>
        <taxon>Rhabditida</taxon>
        <taxon>Rhabditina</taxon>
        <taxon>Rhabditomorpha</taxon>
        <taxon>Strongyloidea</taxon>
        <taxon>Metastrongylidae</taxon>
        <taxon>Parelaphostrongylus</taxon>
    </lineage>
</organism>
<dbReference type="Proteomes" id="UP001196413">
    <property type="component" value="Unassembled WGS sequence"/>
</dbReference>
<proteinExistence type="predicted"/>
<dbReference type="AlphaFoldDB" id="A0AAD5MGR6"/>
<accession>A0AAD5MGR6</accession>